<organism evidence="1 2">
    <name type="scientific">Rhinocladiella mackenziei CBS 650.93</name>
    <dbReference type="NCBI Taxonomy" id="1442369"/>
    <lineage>
        <taxon>Eukaryota</taxon>
        <taxon>Fungi</taxon>
        <taxon>Dikarya</taxon>
        <taxon>Ascomycota</taxon>
        <taxon>Pezizomycotina</taxon>
        <taxon>Eurotiomycetes</taxon>
        <taxon>Chaetothyriomycetidae</taxon>
        <taxon>Chaetothyriales</taxon>
        <taxon>Herpotrichiellaceae</taxon>
        <taxon>Rhinocladiella</taxon>
    </lineage>
</organism>
<name>A0A0D2J733_9EURO</name>
<dbReference type="Pfam" id="PF00067">
    <property type="entry name" value="p450"/>
    <property type="match status" value="1"/>
</dbReference>
<dbReference type="GO" id="GO:0004497">
    <property type="term" value="F:monooxygenase activity"/>
    <property type="evidence" value="ECO:0007669"/>
    <property type="project" value="InterPro"/>
</dbReference>
<dbReference type="GO" id="GO:0005506">
    <property type="term" value="F:iron ion binding"/>
    <property type="evidence" value="ECO:0007669"/>
    <property type="project" value="InterPro"/>
</dbReference>
<dbReference type="EMBL" id="KN847478">
    <property type="protein sequence ID" value="KIX04895.1"/>
    <property type="molecule type" value="Genomic_DNA"/>
</dbReference>
<keyword evidence="2" id="KW-1185">Reference proteome</keyword>
<dbReference type="HOGENOM" id="CLU_1422122_0_0_1"/>
<dbReference type="STRING" id="1442369.A0A0D2J733"/>
<dbReference type="Proteomes" id="UP000053617">
    <property type="component" value="Unassembled WGS sequence"/>
</dbReference>
<dbReference type="SUPFAM" id="SSF48264">
    <property type="entry name" value="Cytochrome P450"/>
    <property type="match status" value="1"/>
</dbReference>
<accession>A0A0D2J733</accession>
<dbReference type="AlphaFoldDB" id="A0A0D2J733"/>
<reference evidence="1 2" key="1">
    <citation type="submission" date="2015-01" db="EMBL/GenBank/DDBJ databases">
        <title>The Genome Sequence of Rhinocladiella mackenzie CBS 650.93.</title>
        <authorList>
            <consortium name="The Broad Institute Genomics Platform"/>
            <person name="Cuomo C."/>
            <person name="de Hoog S."/>
            <person name="Gorbushina A."/>
            <person name="Stielow B."/>
            <person name="Teixiera M."/>
            <person name="Abouelleil A."/>
            <person name="Chapman S.B."/>
            <person name="Priest M."/>
            <person name="Young S.K."/>
            <person name="Wortman J."/>
            <person name="Nusbaum C."/>
            <person name="Birren B."/>
        </authorList>
    </citation>
    <scope>NUCLEOTIDE SEQUENCE [LARGE SCALE GENOMIC DNA]</scope>
    <source>
        <strain evidence="1 2">CBS 650.93</strain>
    </source>
</reference>
<dbReference type="VEuPathDB" id="FungiDB:Z518_05766"/>
<evidence type="ECO:0000313" key="1">
    <source>
        <dbReference type="EMBL" id="KIX04895.1"/>
    </source>
</evidence>
<evidence type="ECO:0000313" key="2">
    <source>
        <dbReference type="Proteomes" id="UP000053617"/>
    </source>
</evidence>
<dbReference type="InterPro" id="IPR036396">
    <property type="entry name" value="Cyt_P450_sf"/>
</dbReference>
<dbReference type="GO" id="GO:0016705">
    <property type="term" value="F:oxidoreductase activity, acting on paired donors, with incorporation or reduction of molecular oxygen"/>
    <property type="evidence" value="ECO:0007669"/>
    <property type="project" value="InterPro"/>
</dbReference>
<dbReference type="OrthoDB" id="1470350at2759"/>
<dbReference type="RefSeq" id="XP_013272031.1">
    <property type="nucleotide sequence ID" value="XM_013416577.1"/>
</dbReference>
<gene>
    <name evidence="1" type="ORF">Z518_05766</name>
</gene>
<dbReference type="GO" id="GO:0020037">
    <property type="term" value="F:heme binding"/>
    <property type="evidence" value="ECO:0007669"/>
    <property type="project" value="InterPro"/>
</dbReference>
<proteinExistence type="predicted"/>
<protein>
    <submittedName>
        <fullName evidence="1">Uncharacterized protein</fullName>
    </submittedName>
</protein>
<sequence length="191" mass="22128">MALLFPILIAILASLLLYGLFIEPLSDPLRHLPSPEQPPFFKRFLREPDLHKLEQRMREIPDDGLIRYYGFWGFTKTRQRKALRPAFKLEHIRGLYPLFWSKAVVFLDSLNKEFTSDDTTVNVSPLLGRQTLDMIGAAAFGLEFQAVRHPERDFTANYFKGFSTSRLSQLNILLSLILPNWLLNLIPLKKV</sequence>
<dbReference type="InterPro" id="IPR001128">
    <property type="entry name" value="Cyt_P450"/>
</dbReference>
<dbReference type="Gene3D" id="1.10.630.10">
    <property type="entry name" value="Cytochrome P450"/>
    <property type="match status" value="1"/>
</dbReference>
<dbReference type="GeneID" id="25293837"/>